<protein>
    <recommendedName>
        <fullName evidence="3">Endonuclease/exonuclease/phosphatase domain-containing protein</fullName>
    </recommendedName>
</protein>
<name>A0AAD7NHQ4_9AGAR</name>
<sequence>MLDGPARTPAGRQLRIWGQNLNKSLKAQTDFNNHLSPHYFDFALIQEPCCDFRGLSRVNRDWVAIYPPSHAKNQRATRSMIMVNKRLPSSTWNVVPIDSPYLTAVEIFGPAFGTVRIINVYNDCDHNEAI</sequence>
<dbReference type="SUPFAM" id="SSF56219">
    <property type="entry name" value="DNase I-like"/>
    <property type="match status" value="1"/>
</dbReference>
<keyword evidence="2" id="KW-1185">Reference proteome</keyword>
<dbReference type="InterPro" id="IPR036691">
    <property type="entry name" value="Endo/exonu/phosph_ase_sf"/>
</dbReference>
<gene>
    <name evidence="1" type="ORF">B0H16DRAFT_1312393</name>
</gene>
<evidence type="ECO:0000313" key="1">
    <source>
        <dbReference type="EMBL" id="KAJ7760950.1"/>
    </source>
</evidence>
<evidence type="ECO:0000313" key="2">
    <source>
        <dbReference type="Proteomes" id="UP001215598"/>
    </source>
</evidence>
<proteinExistence type="predicted"/>
<organism evidence="1 2">
    <name type="scientific">Mycena metata</name>
    <dbReference type="NCBI Taxonomy" id="1033252"/>
    <lineage>
        <taxon>Eukaryota</taxon>
        <taxon>Fungi</taxon>
        <taxon>Dikarya</taxon>
        <taxon>Basidiomycota</taxon>
        <taxon>Agaricomycotina</taxon>
        <taxon>Agaricomycetes</taxon>
        <taxon>Agaricomycetidae</taxon>
        <taxon>Agaricales</taxon>
        <taxon>Marasmiineae</taxon>
        <taxon>Mycenaceae</taxon>
        <taxon>Mycena</taxon>
    </lineage>
</organism>
<dbReference type="AlphaFoldDB" id="A0AAD7NHQ4"/>
<evidence type="ECO:0008006" key="3">
    <source>
        <dbReference type="Google" id="ProtNLM"/>
    </source>
</evidence>
<dbReference type="EMBL" id="JARKIB010000036">
    <property type="protein sequence ID" value="KAJ7760950.1"/>
    <property type="molecule type" value="Genomic_DNA"/>
</dbReference>
<dbReference type="Gene3D" id="3.60.10.10">
    <property type="entry name" value="Endonuclease/exonuclease/phosphatase"/>
    <property type="match status" value="1"/>
</dbReference>
<reference evidence="1" key="1">
    <citation type="submission" date="2023-03" db="EMBL/GenBank/DDBJ databases">
        <title>Massive genome expansion in bonnet fungi (Mycena s.s.) driven by repeated elements and novel gene families across ecological guilds.</title>
        <authorList>
            <consortium name="Lawrence Berkeley National Laboratory"/>
            <person name="Harder C.B."/>
            <person name="Miyauchi S."/>
            <person name="Viragh M."/>
            <person name="Kuo A."/>
            <person name="Thoen E."/>
            <person name="Andreopoulos B."/>
            <person name="Lu D."/>
            <person name="Skrede I."/>
            <person name="Drula E."/>
            <person name="Henrissat B."/>
            <person name="Morin E."/>
            <person name="Kohler A."/>
            <person name="Barry K."/>
            <person name="LaButti K."/>
            <person name="Morin E."/>
            <person name="Salamov A."/>
            <person name="Lipzen A."/>
            <person name="Mereny Z."/>
            <person name="Hegedus B."/>
            <person name="Baldrian P."/>
            <person name="Stursova M."/>
            <person name="Weitz H."/>
            <person name="Taylor A."/>
            <person name="Grigoriev I.V."/>
            <person name="Nagy L.G."/>
            <person name="Martin F."/>
            <person name="Kauserud H."/>
        </authorList>
    </citation>
    <scope>NUCLEOTIDE SEQUENCE</scope>
    <source>
        <strain evidence="1">CBHHK182m</strain>
    </source>
</reference>
<comment type="caution">
    <text evidence="1">The sequence shown here is derived from an EMBL/GenBank/DDBJ whole genome shotgun (WGS) entry which is preliminary data.</text>
</comment>
<feature type="non-terminal residue" evidence="1">
    <location>
        <position position="130"/>
    </location>
</feature>
<dbReference type="Proteomes" id="UP001215598">
    <property type="component" value="Unassembled WGS sequence"/>
</dbReference>
<accession>A0AAD7NHQ4</accession>